<feature type="non-terminal residue" evidence="2">
    <location>
        <position position="238"/>
    </location>
</feature>
<feature type="compositionally biased region" description="Basic and acidic residues" evidence="1">
    <location>
        <begin position="65"/>
        <end position="81"/>
    </location>
</feature>
<comment type="caution">
    <text evidence="2">The sequence shown here is derived from an EMBL/GenBank/DDBJ whole genome shotgun (WGS) entry which is preliminary data.</text>
</comment>
<organism evidence="2 3">
    <name type="scientific">Toxoplasma gondii RUB</name>
    <dbReference type="NCBI Taxonomy" id="935652"/>
    <lineage>
        <taxon>Eukaryota</taxon>
        <taxon>Sar</taxon>
        <taxon>Alveolata</taxon>
        <taxon>Apicomplexa</taxon>
        <taxon>Conoidasida</taxon>
        <taxon>Coccidia</taxon>
        <taxon>Eucoccidiorida</taxon>
        <taxon>Eimeriorina</taxon>
        <taxon>Sarcocystidae</taxon>
        <taxon>Toxoplasma</taxon>
    </lineage>
</organism>
<name>A0A086MAG1_TOXGO</name>
<dbReference type="Proteomes" id="UP000028834">
    <property type="component" value="Unassembled WGS sequence"/>
</dbReference>
<evidence type="ECO:0000256" key="1">
    <source>
        <dbReference type="SAM" id="MobiDB-lite"/>
    </source>
</evidence>
<feature type="compositionally biased region" description="Low complexity" evidence="1">
    <location>
        <begin position="124"/>
        <end position="142"/>
    </location>
</feature>
<evidence type="ECO:0000313" key="3">
    <source>
        <dbReference type="Proteomes" id="UP000028834"/>
    </source>
</evidence>
<feature type="compositionally biased region" description="Polar residues" evidence="1">
    <location>
        <begin position="143"/>
        <end position="153"/>
    </location>
</feature>
<feature type="region of interest" description="Disordered" evidence="1">
    <location>
        <begin position="110"/>
        <end position="187"/>
    </location>
</feature>
<dbReference type="EMBL" id="AFYV02000180">
    <property type="protein sequence ID" value="KFG65879.1"/>
    <property type="molecule type" value="Genomic_DNA"/>
</dbReference>
<gene>
    <name evidence="2" type="ORF">TGRUB_311140B</name>
</gene>
<dbReference type="AlphaFoldDB" id="A0A086MAG1"/>
<dbReference type="VEuPathDB" id="ToxoDB:TGRUB_311140B"/>
<protein>
    <submittedName>
        <fullName evidence="2">Uncharacterized protein</fullName>
    </submittedName>
</protein>
<evidence type="ECO:0000313" key="2">
    <source>
        <dbReference type="EMBL" id="KFG65879.1"/>
    </source>
</evidence>
<sequence>MSEVVFCSPSLLPALADDVTLLRVFALRLLQTVTAAAEDFEGRRPRSRPLQEKIFARLSGREGYAESEGKLPTKETKKADRTLSSPAPVSWRRQAEILLLAHTKASRFPVSQLRQQPPVTDRCSASPLSPLSPLSPVSPSSLRAESSVSSFAASTAGDRGSRARQLSGEKTESLGRKQRSNADRKESAAQEAVRAFVDSLAEALQANATSFHLSLARHHRDLKRRMRQVAGVLQRALA</sequence>
<accession>A0A086MAG1</accession>
<proteinExistence type="predicted"/>
<reference evidence="2 3" key="1">
    <citation type="submission" date="2014-05" db="EMBL/GenBank/DDBJ databases">
        <authorList>
            <person name="Sibley D."/>
            <person name="Venepally P."/>
            <person name="Karamycheva S."/>
            <person name="Hadjithomas M."/>
            <person name="Khan A."/>
            <person name="Brunk B."/>
            <person name="Roos D."/>
            <person name="Caler E."/>
            <person name="Lorenzi H."/>
        </authorList>
    </citation>
    <scope>NUCLEOTIDE SEQUENCE [LARGE SCALE GENOMIC DNA]</scope>
    <source>
        <strain evidence="2 3">RUB</strain>
    </source>
</reference>
<feature type="compositionally biased region" description="Basic and acidic residues" evidence="1">
    <location>
        <begin position="167"/>
        <end position="187"/>
    </location>
</feature>
<feature type="region of interest" description="Disordered" evidence="1">
    <location>
        <begin position="65"/>
        <end position="87"/>
    </location>
</feature>